<protein>
    <submittedName>
        <fullName evidence="2">Uncharacterized protein</fullName>
    </submittedName>
</protein>
<name>A0A1R4H873_9GAMM</name>
<proteinExistence type="predicted"/>
<gene>
    <name evidence="2" type="ORF">CRENPOLYSF1_240016</name>
</gene>
<evidence type="ECO:0000313" key="3">
    <source>
        <dbReference type="Proteomes" id="UP000195667"/>
    </source>
</evidence>
<accession>A0A1R4H873</accession>
<dbReference type="EMBL" id="FUKI01000098">
    <property type="protein sequence ID" value="SJM92060.1"/>
    <property type="molecule type" value="Genomic_DNA"/>
</dbReference>
<dbReference type="AlphaFoldDB" id="A0A1R4H873"/>
<feature type="region of interest" description="Disordered" evidence="1">
    <location>
        <begin position="1"/>
        <end position="21"/>
    </location>
</feature>
<evidence type="ECO:0000313" key="2">
    <source>
        <dbReference type="EMBL" id="SJM92060.1"/>
    </source>
</evidence>
<dbReference type="Proteomes" id="UP000195667">
    <property type="component" value="Unassembled WGS sequence"/>
</dbReference>
<keyword evidence="3" id="KW-1185">Reference proteome</keyword>
<organism evidence="2 3">
    <name type="scientific">Crenothrix polyspora</name>
    <dbReference type="NCBI Taxonomy" id="360316"/>
    <lineage>
        <taxon>Bacteria</taxon>
        <taxon>Pseudomonadati</taxon>
        <taxon>Pseudomonadota</taxon>
        <taxon>Gammaproteobacteria</taxon>
        <taxon>Methylococcales</taxon>
        <taxon>Crenotrichaceae</taxon>
        <taxon>Crenothrix</taxon>
    </lineage>
</organism>
<evidence type="ECO:0000256" key="1">
    <source>
        <dbReference type="SAM" id="MobiDB-lite"/>
    </source>
</evidence>
<reference evidence="3" key="1">
    <citation type="submission" date="2017-02" db="EMBL/GenBank/DDBJ databases">
        <authorList>
            <person name="Daims H."/>
        </authorList>
    </citation>
    <scope>NUCLEOTIDE SEQUENCE [LARGE SCALE GENOMIC DNA]</scope>
</reference>
<feature type="compositionally biased region" description="Basic residues" evidence="1">
    <location>
        <begin position="1"/>
        <end position="13"/>
    </location>
</feature>
<sequence>MGKGTARRKHPQRQWHNQRCQRLGNRNHEKCALSVTVFQQTITVSLETMEIINVLLKLAESTHDKLQNSAIYTSLNTHYFGTKPSWLQSKNR</sequence>